<dbReference type="AlphaFoldDB" id="A0A175XYQ1"/>
<dbReference type="KEGG" id="smy:BJP26_14570"/>
<dbReference type="SUPFAM" id="SSF46785">
    <property type="entry name" value="Winged helix' DNA-binding domain"/>
    <property type="match status" value="1"/>
</dbReference>
<name>A0A175XYQ1_9SPHN</name>
<dbReference type="InterPro" id="IPR036390">
    <property type="entry name" value="WH_DNA-bd_sf"/>
</dbReference>
<dbReference type="Gene3D" id="1.10.10.10">
    <property type="entry name" value="Winged helix-like DNA-binding domain superfamily/Winged helix DNA-binding domain"/>
    <property type="match status" value="1"/>
</dbReference>
<accession>A0A175XYQ1</accession>
<dbReference type="Pfam" id="PF13730">
    <property type="entry name" value="HTH_36"/>
    <property type="match status" value="1"/>
</dbReference>
<dbReference type="OrthoDB" id="7467461at2"/>
<dbReference type="InterPro" id="IPR036388">
    <property type="entry name" value="WH-like_DNA-bd_sf"/>
</dbReference>
<keyword evidence="2" id="KW-1185">Reference proteome</keyword>
<evidence type="ECO:0000313" key="2">
    <source>
        <dbReference type="Proteomes" id="UP000078460"/>
    </source>
</evidence>
<comment type="caution">
    <text evidence="1">The sequence shown here is derived from an EMBL/GenBank/DDBJ whole genome shotgun (WGS) entry which is preliminary data.</text>
</comment>
<organism evidence="1 2">
    <name type="scientific">Sphingomonas melonis TY</name>
    <dbReference type="NCBI Taxonomy" id="621456"/>
    <lineage>
        <taxon>Bacteria</taxon>
        <taxon>Pseudomonadati</taxon>
        <taxon>Pseudomonadota</taxon>
        <taxon>Alphaproteobacteria</taxon>
        <taxon>Sphingomonadales</taxon>
        <taxon>Sphingomonadaceae</taxon>
        <taxon>Sphingomonas</taxon>
    </lineage>
</organism>
<dbReference type="Proteomes" id="UP000078460">
    <property type="component" value="Unassembled WGS sequence"/>
</dbReference>
<dbReference type="RefSeq" id="WP_062126087.1">
    <property type="nucleotide sequence ID" value="NZ_CP017578.1"/>
</dbReference>
<reference evidence="1" key="1">
    <citation type="submission" date="2016-03" db="EMBL/GenBank/DDBJ databases">
        <title>Sphingomonas melonis TY, whole genome shotgun sequencing.</title>
        <authorList>
            <person name="Wang H."/>
            <person name="Zhu P."/>
        </authorList>
    </citation>
    <scope>NUCLEOTIDE SEQUENCE [LARGE SCALE GENOMIC DNA]</scope>
    <source>
        <strain evidence="1">TY</strain>
    </source>
</reference>
<dbReference type="EMBL" id="LQCK02000068">
    <property type="protein sequence ID" value="KZB93543.1"/>
    <property type="molecule type" value="Genomic_DNA"/>
</dbReference>
<protein>
    <submittedName>
        <fullName evidence="1">Uncharacterized protein</fullName>
    </submittedName>
</protein>
<evidence type="ECO:0000313" key="1">
    <source>
        <dbReference type="EMBL" id="KZB93543.1"/>
    </source>
</evidence>
<gene>
    <name evidence="1" type="ORF">AVM11_11765</name>
</gene>
<sequence>MDAITLGGALTSMLSGIPVRSKPARSGAVHRTGVPVLRGSMEAGTFEDSFWATPGQGETNRLLNAARKALDTGRSLRRIARLGERKLSVAERAIASLQASSVRVFEELLTLARLNKGRVFPTYEYLADRTNYGRATITRALSALESAGFIVRQRRFKRVPGEGAGPRYAQTSNAYRAQLPSHVLALLPRWMRPAPVPVDAEDHQVEQIEKTKAMLSTLSCKEFAEATLSGPLGRMMARLGAGIDRAEREAHIGSEPLMDSFDNARKELA</sequence>
<proteinExistence type="predicted"/>